<name>A0A1D3D594_9EIME</name>
<dbReference type="EMBL" id="JROU02000667">
    <property type="protein sequence ID" value="OEH78613.1"/>
    <property type="molecule type" value="Genomic_DNA"/>
</dbReference>
<protein>
    <submittedName>
        <fullName evidence="1">Uncharacterized protein</fullName>
    </submittedName>
</protein>
<evidence type="ECO:0000313" key="2">
    <source>
        <dbReference type="Proteomes" id="UP000095192"/>
    </source>
</evidence>
<accession>A0A1D3D594</accession>
<keyword evidence="2" id="KW-1185">Reference proteome</keyword>
<dbReference type="VEuPathDB" id="ToxoDB:cyc_04074"/>
<dbReference type="Proteomes" id="UP000095192">
    <property type="component" value="Unassembled WGS sequence"/>
</dbReference>
<sequence length="72" mass="8090">MGFSDRLYELLDELTGRGSQFAESRCPVWPGLAAYTHHETFGKGAFTALEDSSQAKVSRIVRFRIGVENLLR</sequence>
<dbReference type="InParanoid" id="A0A1D3D594"/>
<evidence type="ECO:0000313" key="1">
    <source>
        <dbReference type="EMBL" id="OEH78613.1"/>
    </source>
</evidence>
<organism evidence="1 2">
    <name type="scientific">Cyclospora cayetanensis</name>
    <dbReference type="NCBI Taxonomy" id="88456"/>
    <lineage>
        <taxon>Eukaryota</taxon>
        <taxon>Sar</taxon>
        <taxon>Alveolata</taxon>
        <taxon>Apicomplexa</taxon>
        <taxon>Conoidasida</taxon>
        <taxon>Coccidia</taxon>
        <taxon>Eucoccidiorida</taxon>
        <taxon>Eimeriorina</taxon>
        <taxon>Eimeriidae</taxon>
        <taxon>Cyclospora</taxon>
    </lineage>
</organism>
<proteinExistence type="predicted"/>
<reference evidence="1 2" key="1">
    <citation type="journal article" date="2016" name="BMC Genomics">
        <title>Comparative genomics reveals Cyclospora cayetanensis possesses coccidia-like metabolism and invasion components but unique surface antigens.</title>
        <authorList>
            <person name="Liu S."/>
            <person name="Wang L."/>
            <person name="Zheng H."/>
            <person name="Xu Z."/>
            <person name="Roellig D.M."/>
            <person name="Li N."/>
            <person name="Frace M.A."/>
            <person name="Tang K."/>
            <person name="Arrowood M.J."/>
            <person name="Moss D.M."/>
            <person name="Zhang L."/>
            <person name="Feng Y."/>
            <person name="Xiao L."/>
        </authorList>
    </citation>
    <scope>NUCLEOTIDE SEQUENCE [LARGE SCALE GENOMIC DNA]</scope>
    <source>
        <strain evidence="1 2">CHN_HEN01</strain>
    </source>
</reference>
<comment type="caution">
    <text evidence="1">The sequence shown here is derived from an EMBL/GenBank/DDBJ whole genome shotgun (WGS) entry which is preliminary data.</text>
</comment>
<gene>
    <name evidence="1" type="ORF">cyc_04074</name>
</gene>
<dbReference type="AlphaFoldDB" id="A0A1D3D594"/>